<dbReference type="PANTHER" id="PTHR42085">
    <property type="entry name" value="F-BOX DOMAIN-CONTAINING PROTEIN"/>
    <property type="match status" value="1"/>
</dbReference>
<dbReference type="OrthoDB" id="62952at2759"/>
<reference evidence="2 3" key="1">
    <citation type="submission" date="2017-03" db="EMBL/GenBank/DDBJ databases">
        <title>Genomes of endolithic fungi from Antarctica.</title>
        <authorList>
            <person name="Coleine C."/>
            <person name="Masonjones S."/>
            <person name="Stajich J.E."/>
        </authorList>
    </citation>
    <scope>NUCLEOTIDE SEQUENCE [LARGE SCALE GENOMIC DNA]</scope>
    <source>
        <strain evidence="2 3">CCFEE 6315</strain>
    </source>
</reference>
<dbReference type="Proteomes" id="UP000308549">
    <property type="component" value="Unassembled WGS sequence"/>
</dbReference>
<proteinExistence type="predicted"/>
<evidence type="ECO:0000313" key="3">
    <source>
        <dbReference type="Proteomes" id="UP000308549"/>
    </source>
</evidence>
<gene>
    <name evidence="2" type="ORF">B0A50_02216</name>
</gene>
<comment type="caution">
    <text evidence="2">The sequence shown here is derived from an EMBL/GenBank/DDBJ whole genome shotgun (WGS) entry which is preliminary data.</text>
</comment>
<evidence type="ECO:0000256" key="1">
    <source>
        <dbReference type="SAM" id="MobiDB-lite"/>
    </source>
</evidence>
<dbReference type="PANTHER" id="PTHR42085:SF2">
    <property type="entry name" value="F-BOX DOMAIN-CONTAINING PROTEIN"/>
    <property type="match status" value="1"/>
</dbReference>
<dbReference type="AlphaFoldDB" id="A0A4U0U7X6"/>
<dbReference type="InterPro" id="IPR038883">
    <property type="entry name" value="AN11006-like"/>
</dbReference>
<accession>A0A4U0U7X6</accession>
<feature type="region of interest" description="Disordered" evidence="1">
    <location>
        <begin position="35"/>
        <end position="86"/>
    </location>
</feature>
<keyword evidence="3" id="KW-1185">Reference proteome</keyword>
<protein>
    <submittedName>
        <fullName evidence="2">Uncharacterized protein</fullName>
    </submittedName>
</protein>
<evidence type="ECO:0000313" key="2">
    <source>
        <dbReference type="EMBL" id="TKA31371.1"/>
    </source>
</evidence>
<organism evidence="2 3">
    <name type="scientific">Salinomyces thailandicus</name>
    <dbReference type="NCBI Taxonomy" id="706561"/>
    <lineage>
        <taxon>Eukaryota</taxon>
        <taxon>Fungi</taxon>
        <taxon>Dikarya</taxon>
        <taxon>Ascomycota</taxon>
        <taxon>Pezizomycotina</taxon>
        <taxon>Dothideomycetes</taxon>
        <taxon>Dothideomycetidae</taxon>
        <taxon>Mycosphaerellales</taxon>
        <taxon>Teratosphaeriaceae</taxon>
        <taxon>Salinomyces</taxon>
    </lineage>
</organism>
<feature type="compositionally biased region" description="Basic residues" evidence="1">
    <location>
        <begin position="60"/>
        <end position="70"/>
    </location>
</feature>
<name>A0A4U0U7X6_9PEZI</name>
<dbReference type="EMBL" id="NAJL01000008">
    <property type="protein sequence ID" value="TKA31371.1"/>
    <property type="molecule type" value="Genomic_DNA"/>
</dbReference>
<sequence length="315" mass="36098">MALRGLDISAESKFEFTLPKGCKIWPAPQYGQYSPHVEGSKAPNPSARRRRQSILNRPAKAAKARMARRSAVKEVGPEPSCSHLPLTPRDKPLHFLTIPGELRDMVYDLIVPRNTKIIAQNRPCFERRPGRKGSREIIRRYPLEPKIAQVSRQSRKEVLSIFYAANTFIFRRSQNRLLRNFSITDPAWLSKWFQGCPSSEFLRRVTLQFDACTRNVLYSVTFTLEKDSEEQIRAAHDFNKPQYCACLENTLVTQVLNPVTMSSNLAYVATMLAWRRRNAVLILGVRDDGADGMYRFPTARCLICHKRHPTHVGID</sequence>